<comment type="caution">
    <text evidence="1">The sequence shown here is derived from an EMBL/GenBank/DDBJ whole genome shotgun (WGS) entry which is preliminary data.</text>
</comment>
<sequence length="91" mass="10609">MFNEFTTNDHIIYESTFYDGLARETTAWRNLQGEGLFCNFKSKNCQRPTEVGPDDKIILIKTERLGNGQPKCSNCNTINTLCWRGKRWQIM</sequence>
<dbReference type="Proteomes" id="UP000789706">
    <property type="component" value="Unassembled WGS sequence"/>
</dbReference>
<dbReference type="AlphaFoldDB" id="A0A9N8ZML4"/>
<dbReference type="OrthoDB" id="515401at2759"/>
<evidence type="ECO:0000313" key="1">
    <source>
        <dbReference type="EMBL" id="CAG8501256.1"/>
    </source>
</evidence>
<protein>
    <submittedName>
        <fullName evidence="1">3238_t:CDS:1</fullName>
    </submittedName>
</protein>
<dbReference type="EMBL" id="CAJVPK010000373">
    <property type="protein sequence ID" value="CAG8501256.1"/>
    <property type="molecule type" value="Genomic_DNA"/>
</dbReference>
<organism evidence="1 2">
    <name type="scientific">Diversispora eburnea</name>
    <dbReference type="NCBI Taxonomy" id="1213867"/>
    <lineage>
        <taxon>Eukaryota</taxon>
        <taxon>Fungi</taxon>
        <taxon>Fungi incertae sedis</taxon>
        <taxon>Mucoromycota</taxon>
        <taxon>Glomeromycotina</taxon>
        <taxon>Glomeromycetes</taxon>
        <taxon>Diversisporales</taxon>
        <taxon>Diversisporaceae</taxon>
        <taxon>Diversispora</taxon>
    </lineage>
</organism>
<reference evidence="1" key="1">
    <citation type="submission" date="2021-06" db="EMBL/GenBank/DDBJ databases">
        <authorList>
            <person name="Kallberg Y."/>
            <person name="Tangrot J."/>
            <person name="Rosling A."/>
        </authorList>
    </citation>
    <scope>NUCLEOTIDE SEQUENCE</scope>
    <source>
        <strain evidence="1">AZ414A</strain>
    </source>
</reference>
<name>A0A9N8ZML4_9GLOM</name>
<gene>
    <name evidence="1" type="ORF">DEBURN_LOCUS4688</name>
</gene>
<proteinExistence type="predicted"/>
<evidence type="ECO:0000313" key="2">
    <source>
        <dbReference type="Proteomes" id="UP000789706"/>
    </source>
</evidence>
<keyword evidence="2" id="KW-1185">Reference proteome</keyword>
<accession>A0A9N8ZML4</accession>